<evidence type="ECO:0000313" key="2">
    <source>
        <dbReference type="Proteomes" id="UP000297972"/>
    </source>
</evidence>
<protein>
    <submittedName>
        <fullName evidence="1">N-acetylmuramoyl-L-alanine amidase</fullName>
    </submittedName>
</protein>
<keyword evidence="2" id="KW-1185">Reference proteome</keyword>
<sequence length="93" mass="9788">AAAHASVMMLARLLSHRPGAEALPLSRLLALPRAAAMGLSPRTHHTRLPVAIAQVRDGAFVPLRSMAPIEGDPYLTLGLTPGREAPPALRVVT</sequence>
<feature type="non-terminal residue" evidence="1">
    <location>
        <position position="1"/>
    </location>
</feature>
<comment type="caution">
    <text evidence="1">The sequence shown here is derived from an EMBL/GenBank/DDBJ whole genome shotgun (WGS) entry which is preliminary data.</text>
</comment>
<evidence type="ECO:0000313" key="1">
    <source>
        <dbReference type="EMBL" id="TGN50191.1"/>
    </source>
</evidence>
<name>A0A4Z1C639_9RHOB</name>
<reference evidence="1 2" key="1">
    <citation type="submission" date="2019-03" db="EMBL/GenBank/DDBJ databases">
        <authorList>
            <person name="Li J."/>
        </authorList>
    </citation>
    <scope>NUCLEOTIDE SEQUENCE [LARGE SCALE GENOMIC DNA]</scope>
    <source>
        <strain evidence="1 2">3058</strain>
    </source>
</reference>
<organism evidence="1 2">
    <name type="scientific">Paracoccus liaowanqingii</name>
    <dbReference type="NCBI Taxonomy" id="2560053"/>
    <lineage>
        <taxon>Bacteria</taxon>
        <taxon>Pseudomonadati</taxon>
        <taxon>Pseudomonadota</taxon>
        <taxon>Alphaproteobacteria</taxon>
        <taxon>Rhodobacterales</taxon>
        <taxon>Paracoccaceae</taxon>
        <taxon>Paracoccus</taxon>
    </lineage>
</organism>
<dbReference type="AlphaFoldDB" id="A0A4Z1C639"/>
<dbReference type="Proteomes" id="UP000297972">
    <property type="component" value="Unassembled WGS sequence"/>
</dbReference>
<dbReference type="EMBL" id="SRPG01000234">
    <property type="protein sequence ID" value="TGN50191.1"/>
    <property type="molecule type" value="Genomic_DNA"/>
</dbReference>
<proteinExistence type="predicted"/>
<accession>A0A4Z1C639</accession>
<gene>
    <name evidence="1" type="ORF">E4L95_17675</name>
</gene>